<feature type="compositionally biased region" description="Polar residues" evidence="1">
    <location>
        <begin position="206"/>
        <end position="215"/>
    </location>
</feature>
<feature type="region of interest" description="Disordered" evidence="1">
    <location>
        <begin position="201"/>
        <end position="222"/>
    </location>
</feature>
<protein>
    <submittedName>
        <fullName evidence="2">Uncharacterized protein</fullName>
    </submittedName>
</protein>
<evidence type="ECO:0000256" key="1">
    <source>
        <dbReference type="SAM" id="MobiDB-lite"/>
    </source>
</evidence>
<sequence>MMDDPRSNVTMHDIALHLPLIGGLEIGLPPEQPYMERIPPYFVNKELPPIPKLAPEPGSLAPPIPPYNPLRFSRARSNVFPTRDTAISPPLGSTSSKDSLSRVPSLSHSRHAKSPKTLRLLGQPNLTLKTPTYGQTDRVCQLTGYDLASPVERRHDRKLSTASASTSSSCYSDPEVHLLSDRESNGSGGYIGLHHSPNIEPHYTHNKTLSASFPKTQRRVSKRYSKTTIDDLLQRQCARFQHDALSPTSSHVHSPNYSTAQSLYSTPETSPLPGAPHATEFTLPLRIRPSQSNEEPASRFSDASTPPASPTTRFSAGIRDSVLSIAAHAPFGHTRAVSRLLERRDENASEELFIGEESCESGDEAVMGSALQRLVGRKRDAAYDAEIEGRGKMSRGGGLMRRITDAVFPRRPIHRPRSDEKSGSGLGIVIPDHRRKVGGPDTPMPVMGNGKGWVEGVLSREASMRRRQSVRGAIGRAAESRWVVGGDERRERRRERLKGQIKVIGLKEVQGDEEMAELRI</sequence>
<dbReference type="VEuPathDB" id="FungiDB:GMDG_08039"/>
<feature type="compositionally biased region" description="Polar residues" evidence="1">
    <location>
        <begin position="290"/>
        <end position="314"/>
    </location>
</feature>
<feature type="compositionally biased region" description="Polar residues" evidence="1">
    <location>
        <begin position="246"/>
        <end position="269"/>
    </location>
</feature>
<accession>A0A177A0Q9</accession>
<dbReference type="OrthoDB" id="3436225at2759"/>
<feature type="region of interest" description="Disordered" evidence="1">
    <location>
        <begin position="290"/>
        <end position="315"/>
    </location>
</feature>
<dbReference type="GeneID" id="36291058"/>
<organism evidence="2">
    <name type="scientific">Pseudogymnoascus destructans</name>
    <dbReference type="NCBI Taxonomy" id="655981"/>
    <lineage>
        <taxon>Eukaryota</taxon>
        <taxon>Fungi</taxon>
        <taxon>Dikarya</taxon>
        <taxon>Ascomycota</taxon>
        <taxon>Pezizomycotina</taxon>
        <taxon>Leotiomycetes</taxon>
        <taxon>Thelebolales</taxon>
        <taxon>Thelebolaceae</taxon>
        <taxon>Pseudogymnoascus</taxon>
    </lineage>
</organism>
<dbReference type="Proteomes" id="UP000077154">
    <property type="component" value="Unassembled WGS sequence"/>
</dbReference>
<reference evidence="2" key="1">
    <citation type="submission" date="2016-03" db="EMBL/GenBank/DDBJ databases">
        <title>Updated assembly of Pseudogymnoascus destructans, the fungus causing white-nose syndrome of bats.</title>
        <authorList>
            <person name="Palmer J.M."/>
            <person name="Drees K.P."/>
            <person name="Foster J.T."/>
            <person name="Lindner D.L."/>
        </authorList>
    </citation>
    <scope>NUCLEOTIDE SEQUENCE [LARGE SCALE GENOMIC DNA]</scope>
    <source>
        <strain evidence="2">20631-21</strain>
    </source>
</reference>
<feature type="compositionally biased region" description="Low complexity" evidence="1">
    <location>
        <begin position="160"/>
        <end position="169"/>
    </location>
</feature>
<evidence type="ECO:0000313" key="2">
    <source>
        <dbReference type="EMBL" id="OAF55855.1"/>
    </source>
</evidence>
<proteinExistence type="predicted"/>
<dbReference type="AlphaFoldDB" id="A0A177A0Q9"/>
<dbReference type="EMBL" id="KV441406">
    <property type="protein sequence ID" value="OAF55855.1"/>
    <property type="molecule type" value="Genomic_DNA"/>
</dbReference>
<name>A0A177A0Q9_9PEZI</name>
<feature type="region of interest" description="Disordered" evidence="1">
    <location>
        <begin position="81"/>
        <end position="115"/>
    </location>
</feature>
<gene>
    <name evidence="2" type="ORF">VC83_08015</name>
</gene>
<feature type="region of interest" description="Disordered" evidence="1">
    <location>
        <begin position="153"/>
        <end position="174"/>
    </location>
</feature>
<feature type="region of interest" description="Disordered" evidence="1">
    <location>
        <begin position="412"/>
        <end position="450"/>
    </location>
</feature>
<feature type="region of interest" description="Disordered" evidence="1">
    <location>
        <begin position="244"/>
        <end position="278"/>
    </location>
</feature>
<feature type="compositionally biased region" description="Polar residues" evidence="1">
    <location>
        <begin position="91"/>
        <end position="107"/>
    </location>
</feature>
<dbReference type="RefSeq" id="XP_024321154.1">
    <property type="nucleotide sequence ID" value="XM_024471578.1"/>
</dbReference>